<evidence type="ECO:0000256" key="5">
    <source>
        <dbReference type="ARBA" id="ARBA00022756"/>
    </source>
</evidence>
<dbReference type="PANTHER" id="PTHR43210">
    <property type="entry name" value="DETHIOBIOTIN SYNTHETASE"/>
    <property type="match status" value="1"/>
</dbReference>
<dbReference type="Proteomes" id="UP000653156">
    <property type="component" value="Chromosome"/>
</dbReference>
<dbReference type="SUPFAM" id="SSF52540">
    <property type="entry name" value="P-loop containing nucleoside triphosphate hydrolases"/>
    <property type="match status" value="1"/>
</dbReference>
<organism evidence="9 10">
    <name type="scientific">Paralysiella testudinis</name>
    <dbReference type="NCBI Taxonomy" id="2809020"/>
    <lineage>
        <taxon>Bacteria</taxon>
        <taxon>Pseudomonadati</taxon>
        <taxon>Pseudomonadota</taxon>
        <taxon>Betaproteobacteria</taxon>
        <taxon>Neisseriales</taxon>
        <taxon>Neisseriaceae</taxon>
        <taxon>Paralysiella</taxon>
    </lineage>
</organism>
<dbReference type="KEGG" id="ptes:JQU52_07160"/>
<dbReference type="RefSeq" id="WP_230340423.1">
    <property type="nucleotide sequence ID" value="NZ_CP069798.1"/>
</dbReference>
<keyword evidence="2 8" id="KW-0436">Ligase</keyword>
<reference evidence="9" key="1">
    <citation type="submission" date="2021-02" db="EMBL/GenBank/DDBJ databases">
        <title>Neisseriaceae sp. 26B isolated from the cloaca of a Common Toad-headed Turtle (Mesoclemmys nasuta).</title>
        <authorList>
            <person name="Spergser J."/>
            <person name="Busse H.-J."/>
        </authorList>
    </citation>
    <scope>NUCLEOTIDE SEQUENCE</scope>
    <source>
        <strain evidence="9">26B</strain>
    </source>
</reference>
<dbReference type="InterPro" id="IPR027417">
    <property type="entry name" value="P-loop_NTPase"/>
</dbReference>
<gene>
    <name evidence="8 9" type="primary">bioD</name>
    <name evidence="9" type="ORF">JQU52_07160</name>
</gene>
<dbReference type="AlphaFoldDB" id="A0A892ZMZ5"/>
<dbReference type="EMBL" id="CP069798">
    <property type="protein sequence ID" value="QRQ83127.1"/>
    <property type="molecule type" value="Genomic_DNA"/>
</dbReference>
<dbReference type="GO" id="GO:0000287">
    <property type="term" value="F:magnesium ion binding"/>
    <property type="evidence" value="ECO:0007669"/>
    <property type="project" value="UniProtKB-UniRule"/>
</dbReference>
<dbReference type="HAMAP" id="MF_00336">
    <property type="entry name" value="BioD"/>
    <property type="match status" value="1"/>
</dbReference>
<feature type="binding site" evidence="8">
    <location>
        <position position="47"/>
    </location>
    <ligand>
        <name>substrate</name>
    </ligand>
</feature>
<evidence type="ECO:0000256" key="7">
    <source>
        <dbReference type="ARBA" id="ARBA00022842"/>
    </source>
</evidence>
<keyword evidence="7 8" id="KW-0460">Magnesium</keyword>
<keyword evidence="4 8" id="KW-0547">Nucleotide-binding</keyword>
<evidence type="ECO:0000256" key="8">
    <source>
        <dbReference type="HAMAP-Rule" id="MF_00336"/>
    </source>
</evidence>
<keyword evidence="3 8" id="KW-0479">Metal-binding</keyword>
<dbReference type="FunFam" id="3.40.50.300:FF:000292">
    <property type="entry name" value="ATP-dependent dethiobiotin synthetase BioD"/>
    <property type="match status" value="1"/>
</dbReference>
<dbReference type="EC" id="6.3.3.3" evidence="8"/>
<comment type="cofactor">
    <cofactor evidence="8">
        <name>Mg(2+)</name>
        <dbReference type="ChEBI" id="CHEBI:18420"/>
    </cofactor>
</comment>
<comment type="pathway">
    <text evidence="8">Cofactor biosynthesis; biotin biosynthesis; biotin from 7,8-diaminononanoate: step 1/2.</text>
</comment>
<feature type="binding site" evidence="8">
    <location>
        <begin position="178"/>
        <end position="179"/>
    </location>
    <ligand>
        <name>ATP</name>
        <dbReference type="ChEBI" id="CHEBI:30616"/>
    </ligand>
</feature>
<keyword evidence="5 8" id="KW-0093">Biotin biosynthesis</keyword>
<evidence type="ECO:0000256" key="2">
    <source>
        <dbReference type="ARBA" id="ARBA00022598"/>
    </source>
</evidence>
<dbReference type="UniPathway" id="UPA00078">
    <property type="reaction ID" value="UER00161"/>
</dbReference>
<comment type="subcellular location">
    <subcellularLocation>
        <location evidence="8">Cytoplasm</location>
    </subcellularLocation>
</comment>
<name>A0A892ZMZ5_9NEIS</name>
<evidence type="ECO:0000256" key="6">
    <source>
        <dbReference type="ARBA" id="ARBA00022840"/>
    </source>
</evidence>
<dbReference type="PANTHER" id="PTHR43210:SF5">
    <property type="entry name" value="DETHIOBIOTIN SYNTHETASE"/>
    <property type="match status" value="1"/>
</dbReference>
<keyword evidence="1 8" id="KW-0963">Cytoplasm</keyword>
<comment type="similarity">
    <text evidence="8">Belongs to the dethiobiotin synthetase family.</text>
</comment>
<dbReference type="GO" id="GO:0004141">
    <property type="term" value="F:dethiobiotin synthase activity"/>
    <property type="evidence" value="ECO:0007669"/>
    <property type="project" value="UniProtKB-UniRule"/>
</dbReference>
<dbReference type="NCBIfam" id="TIGR00347">
    <property type="entry name" value="bioD"/>
    <property type="match status" value="1"/>
</dbReference>
<feature type="binding site" evidence="8">
    <location>
        <position position="57"/>
    </location>
    <ligand>
        <name>Mg(2+)</name>
        <dbReference type="ChEBI" id="CHEBI:18420"/>
    </ligand>
</feature>
<dbReference type="InterPro" id="IPR004472">
    <property type="entry name" value="DTB_synth_BioD"/>
</dbReference>
<keyword evidence="10" id="KW-1185">Reference proteome</keyword>
<comment type="function">
    <text evidence="8">Catalyzes a mechanistically unusual reaction, the ATP-dependent insertion of CO2 between the N7 and N8 nitrogen atoms of 7,8-diaminopelargonic acid (DAPA, also called 7,8-diammoniononanoate) to form a ureido ring.</text>
</comment>
<protein>
    <recommendedName>
        <fullName evidence="8">ATP-dependent dethiobiotin synthetase BioD</fullName>
        <ecNumber evidence="8">6.3.3.3</ecNumber>
    </recommendedName>
    <alternativeName>
        <fullName evidence="8">DTB synthetase</fullName>
        <shortName evidence="8">DTBS</shortName>
    </alternativeName>
    <alternativeName>
        <fullName evidence="8">Dethiobiotin synthase</fullName>
    </alternativeName>
</protein>
<dbReference type="GO" id="GO:0009102">
    <property type="term" value="P:biotin biosynthetic process"/>
    <property type="evidence" value="ECO:0007669"/>
    <property type="project" value="UniProtKB-UniRule"/>
</dbReference>
<comment type="caution">
    <text evidence="8">Lacks conserved residue(s) required for the propagation of feature annotation.</text>
</comment>
<dbReference type="GO" id="GO:0005829">
    <property type="term" value="C:cytosol"/>
    <property type="evidence" value="ECO:0007669"/>
    <property type="project" value="TreeGrafter"/>
</dbReference>
<dbReference type="Pfam" id="PF13500">
    <property type="entry name" value="AAA_26"/>
    <property type="match status" value="1"/>
</dbReference>
<dbReference type="Gene3D" id="3.40.50.300">
    <property type="entry name" value="P-loop containing nucleotide triphosphate hydrolases"/>
    <property type="match status" value="1"/>
</dbReference>
<evidence type="ECO:0000313" key="10">
    <source>
        <dbReference type="Proteomes" id="UP000653156"/>
    </source>
</evidence>
<dbReference type="GO" id="GO:0005524">
    <property type="term" value="F:ATP binding"/>
    <property type="evidence" value="ECO:0007669"/>
    <property type="project" value="UniProtKB-UniRule"/>
</dbReference>
<feature type="binding site" evidence="8">
    <location>
        <position position="22"/>
    </location>
    <ligand>
        <name>Mg(2+)</name>
        <dbReference type="ChEBI" id="CHEBI:18420"/>
    </ligand>
</feature>
<evidence type="ECO:0000313" key="9">
    <source>
        <dbReference type="EMBL" id="QRQ83127.1"/>
    </source>
</evidence>
<feature type="binding site" evidence="8">
    <location>
        <begin position="18"/>
        <end position="23"/>
    </location>
    <ligand>
        <name>ATP</name>
        <dbReference type="ChEBI" id="CHEBI:30616"/>
    </ligand>
</feature>
<feature type="binding site" evidence="8">
    <location>
        <position position="57"/>
    </location>
    <ligand>
        <name>ATP</name>
        <dbReference type="ChEBI" id="CHEBI:30616"/>
    </ligand>
</feature>
<feature type="active site" evidence="8">
    <location>
        <position position="43"/>
    </location>
</feature>
<feature type="binding site" evidence="8">
    <location>
        <begin position="118"/>
        <end position="121"/>
    </location>
    <ligand>
        <name>ATP</name>
        <dbReference type="ChEBI" id="CHEBI:30616"/>
    </ligand>
</feature>
<dbReference type="GO" id="GO:0042803">
    <property type="term" value="F:protein homodimerization activity"/>
    <property type="evidence" value="ECO:0007669"/>
    <property type="project" value="UniProtKB-ARBA"/>
</dbReference>
<evidence type="ECO:0000256" key="4">
    <source>
        <dbReference type="ARBA" id="ARBA00022741"/>
    </source>
</evidence>
<evidence type="ECO:0000256" key="1">
    <source>
        <dbReference type="ARBA" id="ARBA00022490"/>
    </source>
</evidence>
<comment type="subunit">
    <text evidence="8">Homodimer.</text>
</comment>
<evidence type="ECO:0000256" key="3">
    <source>
        <dbReference type="ARBA" id="ARBA00022723"/>
    </source>
</evidence>
<dbReference type="CDD" id="cd03109">
    <property type="entry name" value="DTBS"/>
    <property type="match status" value="1"/>
</dbReference>
<keyword evidence="6 8" id="KW-0067">ATP-binding</keyword>
<feature type="binding site" evidence="8">
    <location>
        <position position="118"/>
    </location>
    <ligand>
        <name>Mg(2+)</name>
        <dbReference type="ChEBI" id="CHEBI:18420"/>
    </ligand>
</feature>
<accession>A0A892ZMZ5</accession>
<proteinExistence type="inferred from homology"/>
<sequence length="229" mass="24539">MLQSHQTKTVFVTGTDTEVGKTFCSEALLAAWSLQGLRVAGYKPVASGINQNGCNEDVLALQAASNVCNNHAKHNIHTYAEATAPHLAAQDSGMAIDIKQMSRQLALWQQQADLVLVEGAGGWHTPLNEHIDFADWVAAERLPVVLVVGIKLGAINHALLTAHAIAAADLPFLGWIANCVTPQPHRLDDYVASLSARLPVPLLGVLPHMPNSSAAERASYLDLAPLQWP</sequence>
<dbReference type="PIRSF" id="PIRSF006755">
    <property type="entry name" value="DTB_synth"/>
    <property type="match status" value="1"/>
</dbReference>
<comment type="catalytic activity">
    <reaction evidence="8">
        <text>(7R,8S)-7,8-diammoniononanoate + CO2 + ATP = (4R,5S)-dethiobiotin + ADP + phosphate + 3 H(+)</text>
        <dbReference type="Rhea" id="RHEA:15805"/>
        <dbReference type="ChEBI" id="CHEBI:15378"/>
        <dbReference type="ChEBI" id="CHEBI:16526"/>
        <dbReference type="ChEBI" id="CHEBI:30616"/>
        <dbReference type="ChEBI" id="CHEBI:43474"/>
        <dbReference type="ChEBI" id="CHEBI:149469"/>
        <dbReference type="ChEBI" id="CHEBI:149473"/>
        <dbReference type="ChEBI" id="CHEBI:456216"/>
        <dbReference type="EC" id="6.3.3.3"/>
    </reaction>
</comment>